<reference evidence="4 5" key="1">
    <citation type="submission" date="2023-06" db="EMBL/GenBank/DDBJ databases">
        <title>Identification and characterization of horizontal gene transfer across gut microbiota members of farm animals based on homology search.</title>
        <authorList>
            <person name="Schwarzerova J."/>
            <person name="Nykrynova M."/>
            <person name="Jureckova K."/>
            <person name="Cejkova D."/>
            <person name="Rychlik I."/>
        </authorList>
    </citation>
    <scope>NUCLEOTIDE SEQUENCE [LARGE SCALE GENOMIC DNA]</scope>
    <source>
        <strain evidence="4 5">105_WCHN</strain>
    </source>
</reference>
<evidence type="ECO:0000313" key="4">
    <source>
        <dbReference type="EMBL" id="MDM8334285.1"/>
    </source>
</evidence>
<dbReference type="SUPFAM" id="SSF56235">
    <property type="entry name" value="N-terminal nucleophile aminohydrolases (Ntn hydrolases)"/>
    <property type="match status" value="1"/>
</dbReference>
<dbReference type="InterPro" id="IPR029132">
    <property type="entry name" value="CBAH/NAAA_C"/>
</dbReference>
<dbReference type="PANTHER" id="PTHR35527:SF2">
    <property type="entry name" value="HYDROLASE"/>
    <property type="match status" value="1"/>
</dbReference>
<organism evidence="4 5">
    <name type="scientific">Limosilactobacillus panis</name>
    <dbReference type="NCBI Taxonomy" id="47493"/>
    <lineage>
        <taxon>Bacteria</taxon>
        <taxon>Bacillati</taxon>
        <taxon>Bacillota</taxon>
        <taxon>Bacilli</taxon>
        <taxon>Lactobacillales</taxon>
        <taxon>Lactobacillaceae</taxon>
        <taxon>Limosilactobacillus</taxon>
    </lineage>
</organism>
<keyword evidence="5" id="KW-1185">Reference proteome</keyword>
<name>A0ABT7VNH8_9LACO</name>
<reference evidence="5" key="2">
    <citation type="submission" date="2023-06" db="EMBL/GenBank/DDBJ databases">
        <title>Identification and characterization of horizontal gene transfer across gut microbiota members of farm animals based on homology search.</title>
        <authorList>
            <person name="Zeman M."/>
            <person name="Kubasova T."/>
            <person name="Jahodarova E."/>
            <person name="Nykrynova M."/>
            <person name="Rychlik I."/>
        </authorList>
    </citation>
    <scope>NUCLEOTIDE SEQUENCE [LARGE SCALE GENOMIC DNA]</scope>
    <source>
        <strain evidence="5">105_WCHN</strain>
    </source>
</reference>
<dbReference type="Gene3D" id="3.60.60.10">
    <property type="entry name" value="Penicillin V Acylase, Chain A"/>
    <property type="match status" value="1"/>
</dbReference>
<gene>
    <name evidence="4" type="ORF">QUW46_06850</name>
</gene>
<protein>
    <submittedName>
        <fullName evidence="4">Linear amide C-N hydrolase</fullName>
    </submittedName>
</protein>
<dbReference type="Pfam" id="PF02275">
    <property type="entry name" value="CBAH"/>
    <property type="match status" value="1"/>
</dbReference>
<keyword evidence="2 4" id="KW-0378">Hydrolase</keyword>
<reference evidence="4 5" key="3">
    <citation type="submission" date="2023-06" db="EMBL/GenBank/DDBJ databases">
        <authorList>
            <person name="Zeman M."/>
            <person name="Kubasova T."/>
            <person name="Jahodarova E."/>
            <person name="Nykrynova M."/>
            <person name="Rychlik I."/>
        </authorList>
    </citation>
    <scope>NUCLEOTIDE SEQUENCE [LARGE SCALE GENOMIC DNA]</scope>
    <source>
        <strain evidence="4 5">105_WCHN</strain>
    </source>
</reference>
<accession>A0ABT7VNH8</accession>
<dbReference type="RefSeq" id="WP_289560708.1">
    <property type="nucleotide sequence ID" value="NZ_JAUDEO010000039.1"/>
</dbReference>
<evidence type="ECO:0000313" key="5">
    <source>
        <dbReference type="Proteomes" id="UP001529423"/>
    </source>
</evidence>
<proteinExistence type="inferred from homology"/>
<evidence type="ECO:0000259" key="3">
    <source>
        <dbReference type="Pfam" id="PF02275"/>
    </source>
</evidence>
<dbReference type="EMBL" id="JAUDEO010000039">
    <property type="protein sequence ID" value="MDM8334285.1"/>
    <property type="molecule type" value="Genomic_DNA"/>
</dbReference>
<comment type="similarity">
    <text evidence="1">Belongs to the peptidase C59 family.</text>
</comment>
<feature type="domain" description="Choloylglycine hydrolase/NAAA C-terminal" evidence="3">
    <location>
        <begin position="8"/>
        <end position="266"/>
    </location>
</feature>
<dbReference type="InterPro" id="IPR052193">
    <property type="entry name" value="Peptidase_C59"/>
</dbReference>
<evidence type="ECO:0000256" key="1">
    <source>
        <dbReference type="ARBA" id="ARBA00006625"/>
    </source>
</evidence>
<comment type="caution">
    <text evidence="4">The sequence shown here is derived from an EMBL/GenBank/DDBJ whole genome shotgun (WGS) entry which is preliminary data.</text>
</comment>
<sequence length="290" mass="32984">MCTVMTTSRLFGRTMDFPPRTPWHLTYLPAGFQWQPARTQQVVVNRYRILGGMRHFSGHYLIGDGVNAAGVLCAELFFPVAARYASQVRWGTLPLTPQDFITWVLGNCSSVAELAASLSRVTVVGAPWYDGNNYPFHWLLQDRTGTYLVEPLAGRLHVRVNPVGALTNTPIFDDQVARLNRRLGLGGRWFNEQVTATYHGPWPTGGNSVERFQRAALERWQATPRSVTAMQRFLTRVTVPQTDRHRNNYTHYRAIFDRDREEYYFTDCHTGTTIKKCLGTLNGPQAITFN</sequence>
<dbReference type="GO" id="GO:0016787">
    <property type="term" value="F:hydrolase activity"/>
    <property type="evidence" value="ECO:0007669"/>
    <property type="project" value="UniProtKB-KW"/>
</dbReference>
<evidence type="ECO:0000256" key="2">
    <source>
        <dbReference type="ARBA" id="ARBA00022801"/>
    </source>
</evidence>
<dbReference type="PANTHER" id="PTHR35527">
    <property type="entry name" value="CHOLOYLGLYCINE HYDROLASE"/>
    <property type="match status" value="1"/>
</dbReference>
<dbReference type="InterPro" id="IPR029055">
    <property type="entry name" value="Ntn_hydrolases_N"/>
</dbReference>
<dbReference type="Proteomes" id="UP001529423">
    <property type="component" value="Unassembled WGS sequence"/>
</dbReference>